<evidence type="ECO:0000256" key="6">
    <source>
        <dbReference type="ARBA" id="ARBA00023295"/>
    </source>
</evidence>
<evidence type="ECO:0000256" key="3">
    <source>
        <dbReference type="ARBA" id="ARBA00016631"/>
    </source>
</evidence>
<evidence type="ECO:0000256" key="7">
    <source>
        <dbReference type="SAM" id="MobiDB-lite"/>
    </source>
</evidence>
<dbReference type="Proteomes" id="UP000198243">
    <property type="component" value="Chromosome I"/>
</dbReference>
<dbReference type="PROSITE" id="PS51318">
    <property type="entry name" value="TAT"/>
    <property type="match status" value="1"/>
</dbReference>
<comment type="similarity">
    <text evidence="2">Belongs to the Gfo/Idh/MocA family. Glycosyl hydrolase 109 subfamily.</text>
</comment>
<keyword evidence="6" id="KW-0326">Glycosidase</keyword>
<sequence>MSPNEASPNESTAAAGSHPSRRNVLKGVGALGAAAGLGGALLPGTAAGAAPAAEPARIKGKEKSMVNVPFEGFDEVRVGIIGLGNRGGDQAMRWAAVSTITAVCDIRPDHVAETISRVMAQGFQDKEPVGYSNGEEDFERLVRRDDIDLIYVATPWEWHHPMAKAAMENGKHVAIELPIAPHLDDIWDLVRTSERTGKHCMLLENVNYFRPEMQMFNLAKAGLFGELQHASGGYVHDLRWPYTFGGAYYPEHWRRRWQTRMNAAHYPMHGLGPVSACLDINRGDRFDELVAVASRPKALALFREEDPRVGADHPAWDDDPYISGDRKQVFIKTVNDRFIRVEHDVNSPHPYSRETTLTGTRGSLELDNARIYLESLGHTNHAWRTGSAFSTIMNQHDHWIWPALEKLASQYGGHGGGDFISIFRMVQLMRLGMTPDIDVYDSAAWCSVIPLSHESLKGKGFKSVKVPDFTRGHWTQARPTFDRPRPEDPWLDGDGRPRR</sequence>
<dbReference type="Gene3D" id="3.30.360.10">
    <property type="entry name" value="Dihydrodipicolinate Reductase, domain 2"/>
    <property type="match status" value="1"/>
</dbReference>
<dbReference type="InterPro" id="IPR049303">
    <property type="entry name" value="Glyco_hydro_109_C"/>
</dbReference>
<dbReference type="InterPro" id="IPR019546">
    <property type="entry name" value="TAT_signal_bac_arc"/>
</dbReference>
<comment type="cofactor">
    <cofactor evidence="1">
        <name>NAD(+)</name>
        <dbReference type="ChEBI" id="CHEBI:57540"/>
    </cofactor>
</comment>
<evidence type="ECO:0000256" key="1">
    <source>
        <dbReference type="ARBA" id="ARBA00001911"/>
    </source>
</evidence>
<evidence type="ECO:0000313" key="11">
    <source>
        <dbReference type="Proteomes" id="UP000198243"/>
    </source>
</evidence>
<reference evidence="11" key="1">
    <citation type="submission" date="2016-06" db="EMBL/GenBank/DDBJ databases">
        <authorList>
            <person name="Varghese N."/>
            <person name="Submissions Spin"/>
        </authorList>
    </citation>
    <scope>NUCLEOTIDE SEQUENCE [LARGE SCALE GENOMIC DNA]</scope>
    <source>
        <strain evidence="11">DSM 44875</strain>
    </source>
</reference>
<feature type="compositionally biased region" description="Basic and acidic residues" evidence="7">
    <location>
        <begin position="480"/>
        <end position="499"/>
    </location>
</feature>
<evidence type="ECO:0000259" key="9">
    <source>
        <dbReference type="Pfam" id="PF21252"/>
    </source>
</evidence>
<keyword evidence="4" id="KW-0378">Hydrolase</keyword>
<accession>A0A1C4X9B5</accession>
<feature type="compositionally biased region" description="Polar residues" evidence="7">
    <location>
        <begin position="1"/>
        <end position="14"/>
    </location>
</feature>
<dbReference type="AlphaFoldDB" id="A0A1C4X9B5"/>
<dbReference type="GO" id="GO:0016798">
    <property type="term" value="F:hydrolase activity, acting on glycosyl bonds"/>
    <property type="evidence" value="ECO:0007669"/>
    <property type="project" value="UniProtKB-KW"/>
</dbReference>
<evidence type="ECO:0000256" key="4">
    <source>
        <dbReference type="ARBA" id="ARBA00022801"/>
    </source>
</evidence>
<feature type="domain" description="Glycosyl hydrolase 109 C-terminal" evidence="9">
    <location>
        <begin position="213"/>
        <end position="384"/>
    </location>
</feature>
<dbReference type="PANTHER" id="PTHR43818:SF1">
    <property type="entry name" value="GLYCOSYL HYDROLASE FAMILY 109 PROTEIN"/>
    <property type="match status" value="1"/>
</dbReference>
<dbReference type="SUPFAM" id="SSF51735">
    <property type="entry name" value="NAD(P)-binding Rossmann-fold domains"/>
    <property type="match status" value="1"/>
</dbReference>
<dbReference type="NCBIfam" id="TIGR01409">
    <property type="entry name" value="TAT_signal_seq"/>
    <property type="match status" value="1"/>
</dbReference>
<dbReference type="Gene3D" id="3.40.50.720">
    <property type="entry name" value="NAD(P)-binding Rossmann-like Domain"/>
    <property type="match status" value="1"/>
</dbReference>
<gene>
    <name evidence="10" type="ORF">GA0070607_4881</name>
</gene>
<dbReference type="GO" id="GO:0000166">
    <property type="term" value="F:nucleotide binding"/>
    <property type="evidence" value="ECO:0007669"/>
    <property type="project" value="InterPro"/>
</dbReference>
<dbReference type="Pfam" id="PF10518">
    <property type="entry name" value="TAT_signal"/>
    <property type="match status" value="1"/>
</dbReference>
<dbReference type="EMBL" id="LT607412">
    <property type="protein sequence ID" value="SCF05012.1"/>
    <property type="molecule type" value="Genomic_DNA"/>
</dbReference>
<keyword evidence="5" id="KW-0520">NAD</keyword>
<evidence type="ECO:0000256" key="5">
    <source>
        <dbReference type="ARBA" id="ARBA00023027"/>
    </source>
</evidence>
<name>A0A1C4X9B5_9ACTN</name>
<feature type="domain" description="Gfo/Idh/MocA-like oxidoreductase N-terminal" evidence="8">
    <location>
        <begin position="76"/>
        <end position="201"/>
    </location>
</feature>
<evidence type="ECO:0000313" key="10">
    <source>
        <dbReference type="EMBL" id="SCF05012.1"/>
    </source>
</evidence>
<evidence type="ECO:0000259" key="8">
    <source>
        <dbReference type="Pfam" id="PF01408"/>
    </source>
</evidence>
<proteinExistence type="inferred from homology"/>
<protein>
    <recommendedName>
        <fullName evidence="3">Glycosyl hydrolase family 109 protein</fullName>
    </recommendedName>
</protein>
<dbReference type="PANTHER" id="PTHR43818">
    <property type="entry name" value="BCDNA.GH03377"/>
    <property type="match status" value="1"/>
</dbReference>
<dbReference type="InterPro" id="IPR000683">
    <property type="entry name" value="Gfo/Idh/MocA-like_OxRdtase_N"/>
</dbReference>
<dbReference type="InterPro" id="IPR050463">
    <property type="entry name" value="Gfo/Idh/MocA_oxidrdct_glycsds"/>
</dbReference>
<dbReference type="RefSeq" id="WP_089020201.1">
    <property type="nucleotide sequence ID" value="NZ_LT607412.1"/>
</dbReference>
<dbReference type="Pfam" id="PF01408">
    <property type="entry name" value="GFO_IDH_MocA"/>
    <property type="match status" value="1"/>
</dbReference>
<dbReference type="OrthoDB" id="9771072at2"/>
<evidence type="ECO:0000256" key="2">
    <source>
        <dbReference type="ARBA" id="ARBA00009329"/>
    </source>
</evidence>
<dbReference type="InterPro" id="IPR006311">
    <property type="entry name" value="TAT_signal"/>
</dbReference>
<dbReference type="Pfam" id="PF21252">
    <property type="entry name" value="Glyco_hydro_109_C"/>
    <property type="match status" value="1"/>
</dbReference>
<feature type="region of interest" description="Disordered" evidence="7">
    <location>
        <begin position="1"/>
        <end position="21"/>
    </location>
</feature>
<feature type="region of interest" description="Disordered" evidence="7">
    <location>
        <begin position="475"/>
        <end position="499"/>
    </location>
</feature>
<organism evidence="10 11">
    <name type="scientific">Micromonospora coriariae</name>
    <dbReference type="NCBI Taxonomy" id="285665"/>
    <lineage>
        <taxon>Bacteria</taxon>
        <taxon>Bacillati</taxon>
        <taxon>Actinomycetota</taxon>
        <taxon>Actinomycetes</taxon>
        <taxon>Micromonosporales</taxon>
        <taxon>Micromonosporaceae</taxon>
        <taxon>Micromonospora</taxon>
    </lineage>
</organism>
<keyword evidence="11" id="KW-1185">Reference proteome</keyword>
<dbReference type="InterPro" id="IPR036291">
    <property type="entry name" value="NAD(P)-bd_dom_sf"/>
</dbReference>